<protein>
    <submittedName>
        <fullName evidence="1">Uncharacterized protein</fullName>
    </submittedName>
</protein>
<dbReference type="EMBL" id="KZ824958">
    <property type="protein sequence ID" value="RAH69709.1"/>
    <property type="molecule type" value="Genomic_DNA"/>
</dbReference>
<sequence length="93" mass="9505">MLMQPNAHIEYGYPCSSPSSSSSSSSSFSSFSAITPPASDSPRKGSLGGGARQKKGDTEAEAEASEAEASEASDVRPLHIVINLSPSPAVYSA</sequence>
<organism evidence="1 2">
    <name type="scientific">Aspergillus aculeatinus CBS 121060</name>
    <dbReference type="NCBI Taxonomy" id="1448322"/>
    <lineage>
        <taxon>Eukaryota</taxon>
        <taxon>Fungi</taxon>
        <taxon>Dikarya</taxon>
        <taxon>Ascomycota</taxon>
        <taxon>Pezizomycotina</taxon>
        <taxon>Eurotiomycetes</taxon>
        <taxon>Eurotiomycetidae</taxon>
        <taxon>Eurotiales</taxon>
        <taxon>Aspergillaceae</taxon>
        <taxon>Aspergillus</taxon>
        <taxon>Aspergillus subgen. Circumdati</taxon>
    </lineage>
</organism>
<gene>
    <name evidence="1" type="ORF">BO66DRAFT_392139</name>
</gene>
<name>A0ACD1H7H9_9EURO</name>
<accession>A0ACD1H7H9</accession>
<dbReference type="Proteomes" id="UP000249661">
    <property type="component" value="Unassembled WGS sequence"/>
</dbReference>
<evidence type="ECO:0000313" key="2">
    <source>
        <dbReference type="Proteomes" id="UP000249661"/>
    </source>
</evidence>
<keyword evidence="2" id="KW-1185">Reference proteome</keyword>
<evidence type="ECO:0000313" key="1">
    <source>
        <dbReference type="EMBL" id="RAH69709.1"/>
    </source>
</evidence>
<reference evidence="1" key="1">
    <citation type="submission" date="2018-02" db="EMBL/GenBank/DDBJ databases">
        <title>The genomes of Aspergillus section Nigri reveals drivers in fungal speciation.</title>
        <authorList>
            <consortium name="DOE Joint Genome Institute"/>
            <person name="Vesth T.C."/>
            <person name="Nybo J."/>
            <person name="Theobald S."/>
            <person name="Brandl J."/>
            <person name="Frisvad J.C."/>
            <person name="Nielsen K.F."/>
            <person name="Lyhne E.K."/>
            <person name="Kogle M.E."/>
            <person name="Kuo A."/>
            <person name="Riley R."/>
            <person name="Clum A."/>
            <person name="Nolan M."/>
            <person name="Lipzen A."/>
            <person name="Salamov A."/>
            <person name="Henrissat B."/>
            <person name="Wiebenga A."/>
            <person name="De vries R.P."/>
            <person name="Grigoriev I.V."/>
            <person name="Mortensen U.H."/>
            <person name="Andersen M.R."/>
            <person name="Baker S.E."/>
        </authorList>
    </citation>
    <scope>NUCLEOTIDE SEQUENCE</scope>
    <source>
        <strain evidence="1">CBS 121060</strain>
    </source>
</reference>
<proteinExistence type="predicted"/>